<dbReference type="Gene3D" id="2.60.40.1180">
    <property type="entry name" value="Golgi alpha-mannosidase II"/>
    <property type="match status" value="1"/>
</dbReference>
<dbReference type="Proteomes" id="UP001500975">
    <property type="component" value="Unassembled WGS sequence"/>
</dbReference>
<feature type="domain" description="Glycosyl hydrolase family 13 catalytic" evidence="4">
    <location>
        <begin position="170"/>
        <end position="576"/>
    </location>
</feature>
<dbReference type="NCBIfam" id="TIGR02100">
    <property type="entry name" value="glgX_debranch"/>
    <property type="match status" value="1"/>
</dbReference>
<dbReference type="InterPro" id="IPR013783">
    <property type="entry name" value="Ig-like_fold"/>
</dbReference>
<keyword evidence="3" id="KW-0326">Glycosidase</keyword>
<name>A0ABP8GTE0_9BURK</name>
<evidence type="ECO:0000256" key="2">
    <source>
        <dbReference type="ARBA" id="ARBA00022801"/>
    </source>
</evidence>
<keyword evidence="2" id="KW-0378">Hydrolase</keyword>
<accession>A0ABP8GTE0</accession>
<dbReference type="Gene3D" id="3.20.20.80">
    <property type="entry name" value="Glycosidases"/>
    <property type="match status" value="1"/>
</dbReference>
<dbReference type="Pfam" id="PF00128">
    <property type="entry name" value="Alpha-amylase"/>
    <property type="match status" value="1"/>
</dbReference>
<dbReference type="SUPFAM" id="SSF51011">
    <property type="entry name" value="Glycosyl hydrolase domain"/>
    <property type="match status" value="1"/>
</dbReference>
<dbReference type="EMBL" id="BAABGJ010000001">
    <property type="protein sequence ID" value="GAA4329694.1"/>
    <property type="molecule type" value="Genomic_DNA"/>
</dbReference>
<organism evidence="5 6">
    <name type="scientific">Variovorax defluvii</name>
    <dbReference type="NCBI Taxonomy" id="913761"/>
    <lineage>
        <taxon>Bacteria</taxon>
        <taxon>Pseudomonadati</taxon>
        <taxon>Pseudomonadota</taxon>
        <taxon>Betaproteobacteria</taxon>
        <taxon>Burkholderiales</taxon>
        <taxon>Comamonadaceae</taxon>
        <taxon>Variovorax</taxon>
    </lineage>
</organism>
<evidence type="ECO:0000313" key="6">
    <source>
        <dbReference type="Proteomes" id="UP001500975"/>
    </source>
</evidence>
<dbReference type="Gene3D" id="2.60.40.10">
    <property type="entry name" value="Immunoglobulins"/>
    <property type="match status" value="1"/>
</dbReference>
<dbReference type="InterPro" id="IPR013780">
    <property type="entry name" value="Glyco_hydro_b"/>
</dbReference>
<evidence type="ECO:0000259" key="4">
    <source>
        <dbReference type="SMART" id="SM00642"/>
    </source>
</evidence>
<reference evidence="6" key="1">
    <citation type="journal article" date="2019" name="Int. J. Syst. Evol. Microbiol.">
        <title>The Global Catalogue of Microorganisms (GCM) 10K type strain sequencing project: providing services to taxonomists for standard genome sequencing and annotation.</title>
        <authorList>
            <consortium name="The Broad Institute Genomics Platform"/>
            <consortium name="The Broad Institute Genome Sequencing Center for Infectious Disease"/>
            <person name="Wu L."/>
            <person name="Ma J."/>
        </authorList>
    </citation>
    <scope>NUCLEOTIDE SEQUENCE [LARGE SCALE GENOMIC DNA]</scope>
    <source>
        <strain evidence="6">JCM 17804</strain>
    </source>
</reference>
<dbReference type="PANTHER" id="PTHR43002">
    <property type="entry name" value="GLYCOGEN DEBRANCHING ENZYME"/>
    <property type="match status" value="1"/>
</dbReference>
<comment type="similarity">
    <text evidence="1">Belongs to the glycosyl hydrolase 13 family.</text>
</comment>
<evidence type="ECO:0000256" key="1">
    <source>
        <dbReference type="ARBA" id="ARBA00008061"/>
    </source>
</evidence>
<gene>
    <name evidence="5" type="primary">glgX_1</name>
    <name evidence="5" type="ORF">GCM10023165_02790</name>
</gene>
<dbReference type="SMART" id="SM00642">
    <property type="entry name" value="Aamy"/>
    <property type="match status" value="1"/>
</dbReference>
<sequence length="728" mass="82222">MKTNDLITAVWPGRPYPPGAHWDGEGVNFALFSQHATKVELCIFDEKGRHDRHRITVRERTDDVWHCYLPEARPGLAYGYRVHGPYKPEEGHRFNPHKLLIDPYAKDLVGQLRWGDALYGYTVGSKREDLSFDRRDSAPLMPKARVLEPAFTWGDDRRPQIAWHDMVIYEMHVRGFTMMHPDVPPQLRGTYAGLGCAPVVDYLRRLGVTTVELLPVHSFINDRRLAEQGLQNYWGYNTLCYFAPEMRYSASQKVKEFKTMVKTLHSAGIEVILDVVYNHTCEGHQLGPTLSLRGVDNASYYITTAGQRRFYDDFTGCGNTVNLEHPRALQLVMDSLRYWVEEMHVDGFRFDLASALARESGKVENLGGFFDAIRQDPTLNRVKLIAEPWDLGHGGYRVGNFPYGWAEWNDRYRDGVRAYWKGDGGTLGEFAQRLAGSQDLYGWSGRHPNSSINFVTAHDGFTLNDLVSYNEKHNEANGEDNRDGNNHNLSWNCGVEGPTEDAAILSLRARQMRNLLATLLLSQGVPMLLAGDERGHTQSGNNNVYCQDNERAWLEWGDDAEREALTTFVQRVIALRRSHPTFRRRGFFVGRPPEGSDINDVCWLRPDAQEMMPEDWNNGEARALAMLVSGLGIAECGPRGEAVRDDDFLLLFNAHHDDVEFTLPAAGGAWHLLIDTATGALPPKDGESRASTLPVWKEDRYRLQSRSFVLMSRGVRGAGDGVPVEGAV</sequence>
<proteinExistence type="inferred from homology"/>
<dbReference type="InterPro" id="IPR004193">
    <property type="entry name" value="Glyco_hydro_13_N"/>
</dbReference>
<evidence type="ECO:0000313" key="5">
    <source>
        <dbReference type="EMBL" id="GAA4329694.1"/>
    </source>
</evidence>
<dbReference type="InterPro" id="IPR014756">
    <property type="entry name" value="Ig_E-set"/>
</dbReference>
<dbReference type="SUPFAM" id="SSF81296">
    <property type="entry name" value="E set domains"/>
    <property type="match status" value="1"/>
</dbReference>
<dbReference type="InterPro" id="IPR006047">
    <property type="entry name" value="GH13_cat_dom"/>
</dbReference>
<protein>
    <submittedName>
        <fullName evidence="5">Glycogen debranching protein GlgX</fullName>
    </submittedName>
</protein>
<dbReference type="SUPFAM" id="SSF51445">
    <property type="entry name" value="(Trans)glycosidases"/>
    <property type="match status" value="1"/>
</dbReference>
<dbReference type="InterPro" id="IPR017853">
    <property type="entry name" value="GH"/>
</dbReference>
<dbReference type="InterPro" id="IPR011837">
    <property type="entry name" value="Glycogen_debranch_GlgX"/>
</dbReference>
<comment type="caution">
    <text evidence="5">The sequence shown here is derived from an EMBL/GenBank/DDBJ whole genome shotgun (WGS) entry which is preliminary data.</text>
</comment>
<dbReference type="InterPro" id="IPR044505">
    <property type="entry name" value="GlgX_Isoamylase_N_E_set"/>
</dbReference>
<keyword evidence="6" id="KW-1185">Reference proteome</keyword>
<dbReference type="RefSeq" id="WP_345535385.1">
    <property type="nucleotide sequence ID" value="NZ_BAABGJ010000001.1"/>
</dbReference>
<evidence type="ECO:0000256" key="3">
    <source>
        <dbReference type="ARBA" id="ARBA00023295"/>
    </source>
</evidence>
<dbReference type="Pfam" id="PF02922">
    <property type="entry name" value="CBM_48"/>
    <property type="match status" value="1"/>
</dbReference>
<dbReference type="CDD" id="cd11326">
    <property type="entry name" value="AmyAc_Glg_debranch"/>
    <property type="match status" value="1"/>
</dbReference>
<dbReference type="CDD" id="cd02856">
    <property type="entry name" value="E_set_GDE_Isoamylase_N"/>
    <property type="match status" value="1"/>
</dbReference>